<dbReference type="Gene3D" id="3.10.490.10">
    <property type="entry name" value="Gamma-glutamyl cyclotransferase-like"/>
    <property type="match status" value="1"/>
</dbReference>
<dbReference type="PANTHER" id="PTHR12935:SF0">
    <property type="entry name" value="GAMMA-GLUTAMYLCYCLOTRANSFERASE"/>
    <property type="match status" value="1"/>
</dbReference>
<dbReference type="InterPro" id="IPR036568">
    <property type="entry name" value="GGCT-like_sf"/>
</dbReference>
<keyword evidence="7" id="KW-1185">Reference proteome</keyword>
<feature type="active site" description="Proton acceptor" evidence="3">
    <location>
        <position position="88"/>
    </location>
</feature>
<evidence type="ECO:0000256" key="3">
    <source>
        <dbReference type="PIRSR" id="PIRSR617939-1"/>
    </source>
</evidence>
<evidence type="ECO:0000259" key="5">
    <source>
        <dbReference type="Pfam" id="PF06094"/>
    </source>
</evidence>
<dbReference type="Proteomes" id="UP001302812">
    <property type="component" value="Unassembled WGS sequence"/>
</dbReference>
<reference evidence="6" key="1">
    <citation type="journal article" date="2023" name="Mol. Phylogenet. Evol.">
        <title>Genome-scale phylogeny and comparative genomics of the fungal order Sordariales.</title>
        <authorList>
            <person name="Hensen N."/>
            <person name="Bonometti L."/>
            <person name="Westerberg I."/>
            <person name="Brannstrom I.O."/>
            <person name="Guillou S."/>
            <person name="Cros-Aarteil S."/>
            <person name="Calhoun S."/>
            <person name="Haridas S."/>
            <person name="Kuo A."/>
            <person name="Mondo S."/>
            <person name="Pangilinan J."/>
            <person name="Riley R."/>
            <person name="LaButti K."/>
            <person name="Andreopoulos B."/>
            <person name="Lipzen A."/>
            <person name="Chen C."/>
            <person name="Yan M."/>
            <person name="Daum C."/>
            <person name="Ng V."/>
            <person name="Clum A."/>
            <person name="Steindorff A."/>
            <person name="Ohm R.A."/>
            <person name="Martin F."/>
            <person name="Silar P."/>
            <person name="Natvig D.O."/>
            <person name="Lalanne C."/>
            <person name="Gautier V."/>
            <person name="Ament-Velasquez S.L."/>
            <person name="Kruys A."/>
            <person name="Hutchinson M.I."/>
            <person name="Powell A.J."/>
            <person name="Barry K."/>
            <person name="Miller A.N."/>
            <person name="Grigoriev I.V."/>
            <person name="Debuchy R."/>
            <person name="Gladieux P."/>
            <person name="Hiltunen Thoren M."/>
            <person name="Johannesson H."/>
        </authorList>
    </citation>
    <scope>NUCLEOTIDE SEQUENCE</scope>
    <source>
        <strain evidence="6">CBS 508.74</strain>
    </source>
</reference>
<gene>
    <name evidence="6" type="ORF">N656DRAFT_682221</name>
</gene>
<sequence>TPYLGYGSNMWKEQMALRCPASPFMGVGRFRGYKWFINARGYANIVPVTVTPDPKPGTRTSNDDYANQVWGLVYNLSPEDEAQLDINEGVPYAYEKRMLEAEFWPAVGHKSSTRLWARRTRSKCQKKTLLPVLVYIDFQRADDHNHDHEGQQHLPGDEYVYRMNRGIKDALREGVPGGYVEKVLRRDIPPRENEEEDE</sequence>
<dbReference type="InterPro" id="IPR009288">
    <property type="entry name" value="AIG2-like_dom"/>
</dbReference>
<evidence type="ECO:0000256" key="1">
    <source>
        <dbReference type="ARBA" id="ARBA00012346"/>
    </source>
</evidence>
<dbReference type="AlphaFoldDB" id="A0AAN6TPI8"/>
<keyword evidence="2" id="KW-0456">Lyase</keyword>
<proteinExistence type="predicted"/>
<dbReference type="SUPFAM" id="SSF110857">
    <property type="entry name" value="Gamma-glutamyl cyclotransferase-like"/>
    <property type="match status" value="1"/>
</dbReference>
<dbReference type="GO" id="GO:0003839">
    <property type="term" value="F:gamma-glutamylcyclotransferase activity"/>
    <property type="evidence" value="ECO:0007669"/>
    <property type="project" value="UniProtKB-EC"/>
</dbReference>
<dbReference type="GeneID" id="89934698"/>
<dbReference type="Pfam" id="PF06094">
    <property type="entry name" value="GGACT"/>
    <property type="match status" value="1"/>
</dbReference>
<accession>A0AAN6TPI8</accession>
<feature type="binding site" evidence="4">
    <location>
        <begin position="3"/>
        <end position="8"/>
    </location>
    <ligand>
        <name>substrate</name>
    </ligand>
</feature>
<dbReference type="RefSeq" id="XP_064675366.1">
    <property type="nucleotide sequence ID" value="XM_064810573.1"/>
</dbReference>
<dbReference type="InterPro" id="IPR017939">
    <property type="entry name" value="G-Glutamylcylcotransferase"/>
</dbReference>
<evidence type="ECO:0000256" key="4">
    <source>
        <dbReference type="PIRSR" id="PIRSR617939-2"/>
    </source>
</evidence>
<organism evidence="6 7">
    <name type="scientific">Canariomyces notabilis</name>
    <dbReference type="NCBI Taxonomy" id="2074819"/>
    <lineage>
        <taxon>Eukaryota</taxon>
        <taxon>Fungi</taxon>
        <taxon>Dikarya</taxon>
        <taxon>Ascomycota</taxon>
        <taxon>Pezizomycotina</taxon>
        <taxon>Sordariomycetes</taxon>
        <taxon>Sordariomycetidae</taxon>
        <taxon>Sordariales</taxon>
        <taxon>Chaetomiaceae</taxon>
        <taxon>Canariomyces</taxon>
    </lineage>
</organism>
<dbReference type="InterPro" id="IPR013024">
    <property type="entry name" value="GGCT-like"/>
</dbReference>
<feature type="domain" description="Gamma-glutamylcyclotransferase AIG2-like" evidence="5">
    <location>
        <begin position="6"/>
        <end position="110"/>
    </location>
</feature>
<feature type="non-terminal residue" evidence="6">
    <location>
        <position position="198"/>
    </location>
</feature>
<feature type="non-terminal residue" evidence="6">
    <location>
        <position position="1"/>
    </location>
</feature>
<dbReference type="EC" id="4.3.2.9" evidence="1"/>
<dbReference type="PANTHER" id="PTHR12935">
    <property type="entry name" value="GAMMA-GLUTAMYLCYCLOTRANSFERASE"/>
    <property type="match status" value="1"/>
</dbReference>
<dbReference type="CDD" id="cd06661">
    <property type="entry name" value="GGCT_like"/>
    <property type="match status" value="1"/>
</dbReference>
<dbReference type="EMBL" id="MU853332">
    <property type="protein sequence ID" value="KAK4117796.1"/>
    <property type="molecule type" value="Genomic_DNA"/>
</dbReference>
<evidence type="ECO:0000313" key="7">
    <source>
        <dbReference type="Proteomes" id="UP001302812"/>
    </source>
</evidence>
<evidence type="ECO:0000313" key="6">
    <source>
        <dbReference type="EMBL" id="KAK4117796.1"/>
    </source>
</evidence>
<reference evidence="6" key="2">
    <citation type="submission" date="2023-05" db="EMBL/GenBank/DDBJ databases">
        <authorList>
            <consortium name="Lawrence Berkeley National Laboratory"/>
            <person name="Steindorff A."/>
            <person name="Hensen N."/>
            <person name="Bonometti L."/>
            <person name="Westerberg I."/>
            <person name="Brannstrom I.O."/>
            <person name="Guillou S."/>
            <person name="Cros-Aarteil S."/>
            <person name="Calhoun S."/>
            <person name="Haridas S."/>
            <person name="Kuo A."/>
            <person name="Mondo S."/>
            <person name="Pangilinan J."/>
            <person name="Riley R."/>
            <person name="Labutti K."/>
            <person name="Andreopoulos B."/>
            <person name="Lipzen A."/>
            <person name="Chen C."/>
            <person name="Yanf M."/>
            <person name="Daum C."/>
            <person name="Ng V."/>
            <person name="Clum A."/>
            <person name="Ohm R."/>
            <person name="Martin F."/>
            <person name="Silar P."/>
            <person name="Natvig D."/>
            <person name="Lalanne C."/>
            <person name="Gautier V."/>
            <person name="Ament-Velasquez S.L."/>
            <person name="Kruys A."/>
            <person name="Hutchinson M.I."/>
            <person name="Powell A.J."/>
            <person name="Barry K."/>
            <person name="Miller A.N."/>
            <person name="Grigoriev I.V."/>
            <person name="Debuchy R."/>
            <person name="Gladieux P."/>
            <person name="Thoren M.H."/>
            <person name="Johannesson H."/>
        </authorList>
    </citation>
    <scope>NUCLEOTIDE SEQUENCE</scope>
    <source>
        <strain evidence="6">CBS 508.74</strain>
    </source>
</reference>
<protein>
    <recommendedName>
        <fullName evidence="1">gamma-glutamylcyclotransferase</fullName>
        <ecNumber evidence="1">4.3.2.9</ecNumber>
    </recommendedName>
</protein>
<evidence type="ECO:0000256" key="2">
    <source>
        <dbReference type="ARBA" id="ARBA00023239"/>
    </source>
</evidence>
<name>A0AAN6TPI8_9PEZI</name>
<comment type="caution">
    <text evidence="6">The sequence shown here is derived from an EMBL/GenBank/DDBJ whole genome shotgun (WGS) entry which is preliminary data.</text>
</comment>